<feature type="domain" description="FAD-binding" evidence="8">
    <location>
        <begin position="3"/>
        <end position="338"/>
    </location>
</feature>
<evidence type="ECO:0000256" key="6">
    <source>
        <dbReference type="ARBA" id="ARBA00023002"/>
    </source>
</evidence>
<proteinExistence type="inferred from homology"/>
<gene>
    <name evidence="9" type="primary">ubiH</name>
    <name evidence="9" type="synonym">visB</name>
    <name evidence="9" type="ORF">HCJ96_03930</name>
</gene>
<evidence type="ECO:0000256" key="5">
    <source>
        <dbReference type="ARBA" id="ARBA00022827"/>
    </source>
</evidence>
<name>A0ABX1R263_9ALTE</name>
<dbReference type="InterPro" id="IPR002938">
    <property type="entry name" value="FAD-bd"/>
</dbReference>
<dbReference type="EC" id="1.14.13.-" evidence="9"/>
<dbReference type="InterPro" id="IPR051205">
    <property type="entry name" value="UbiH/COQ6_monooxygenase"/>
</dbReference>
<dbReference type="Pfam" id="PF01494">
    <property type="entry name" value="FAD_binding_3"/>
    <property type="match status" value="1"/>
</dbReference>
<keyword evidence="6 9" id="KW-0560">Oxidoreductase</keyword>
<comment type="cofactor">
    <cofactor evidence="1">
        <name>FAD</name>
        <dbReference type="ChEBI" id="CHEBI:57692"/>
    </cofactor>
</comment>
<dbReference type="PANTHER" id="PTHR43876:SF8">
    <property type="entry name" value="2-OCTAPRENYL-6-METHOXYPHENOL HYDROXYLASE"/>
    <property type="match status" value="1"/>
</dbReference>
<reference evidence="9 10" key="1">
    <citation type="submission" date="2020-03" db="EMBL/GenBank/DDBJ databases">
        <title>Alteromonas ponticola sp. nov., isolated from seawater.</title>
        <authorList>
            <person name="Yoon J.-H."/>
            <person name="Kim Y.-O."/>
        </authorList>
    </citation>
    <scope>NUCLEOTIDE SEQUENCE [LARGE SCALE GENOMIC DNA]</scope>
    <source>
        <strain evidence="9 10">MYP5</strain>
    </source>
</reference>
<dbReference type="PANTHER" id="PTHR43876">
    <property type="entry name" value="UBIQUINONE BIOSYNTHESIS MONOOXYGENASE COQ6, MITOCHONDRIAL"/>
    <property type="match status" value="1"/>
</dbReference>
<organism evidence="9 10">
    <name type="scientific">Alteromonas ponticola</name>
    <dbReference type="NCBI Taxonomy" id="2720613"/>
    <lineage>
        <taxon>Bacteria</taxon>
        <taxon>Pseudomonadati</taxon>
        <taxon>Pseudomonadota</taxon>
        <taxon>Gammaproteobacteria</taxon>
        <taxon>Alteromonadales</taxon>
        <taxon>Alteromonadaceae</taxon>
        <taxon>Alteromonas/Salinimonas group</taxon>
        <taxon>Alteromonas</taxon>
    </lineage>
</organism>
<evidence type="ECO:0000259" key="8">
    <source>
        <dbReference type="Pfam" id="PF01494"/>
    </source>
</evidence>
<protein>
    <submittedName>
        <fullName evidence="9">2-octaprenyl-6-methoxyphenyl hydroxylase</fullName>
        <ecNumber evidence="9">1.14.13.-</ecNumber>
    </submittedName>
</protein>
<evidence type="ECO:0000256" key="7">
    <source>
        <dbReference type="ARBA" id="ARBA00023033"/>
    </source>
</evidence>
<comment type="similarity">
    <text evidence="3">Belongs to the UbiH/COQ6 family.</text>
</comment>
<dbReference type="InterPro" id="IPR036188">
    <property type="entry name" value="FAD/NAD-bd_sf"/>
</dbReference>
<evidence type="ECO:0000256" key="1">
    <source>
        <dbReference type="ARBA" id="ARBA00001974"/>
    </source>
</evidence>
<comment type="caution">
    <text evidence="9">The sequence shown here is derived from an EMBL/GenBank/DDBJ whole genome shotgun (WGS) entry which is preliminary data.</text>
</comment>
<dbReference type="GO" id="GO:0016491">
    <property type="term" value="F:oxidoreductase activity"/>
    <property type="evidence" value="ECO:0007669"/>
    <property type="project" value="UniProtKB-KW"/>
</dbReference>
<dbReference type="NCBIfam" id="TIGR01988">
    <property type="entry name" value="Ubi-OHases"/>
    <property type="match status" value="1"/>
</dbReference>
<keyword evidence="4" id="KW-0285">Flavoprotein</keyword>
<accession>A0ABX1R263</accession>
<evidence type="ECO:0000313" key="10">
    <source>
        <dbReference type="Proteomes" id="UP000709336"/>
    </source>
</evidence>
<dbReference type="EMBL" id="JAATNW010000002">
    <property type="protein sequence ID" value="NMH59167.1"/>
    <property type="molecule type" value="Genomic_DNA"/>
</dbReference>
<dbReference type="InterPro" id="IPR010971">
    <property type="entry name" value="UbiH/COQ6"/>
</dbReference>
<evidence type="ECO:0000256" key="4">
    <source>
        <dbReference type="ARBA" id="ARBA00022630"/>
    </source>
</evidence>
<dbReference type="InterPro" id="IPR018168">
    <property type="entry name" value="Ubi_Hdrlase_CS"/>
</dbReference>
<evidence type="ECO:0000313" key="9">
    <source>
        <dbReference type="EMBL" id="NMH59167.1"/>
    </source>
</evidence>
<dbReference type="RefSeq" id="WP_169209736.1">
    <property type="nucleotide sequence ID" value="NZ_JAATNW010000002.1"/>
</dbReference>
<keyword evidence="7" id="KW-0503">Monooxygenase</keyword>
<dbReference type="PROSITE" id="PS01304">
    <property type="entry name" value="UBIH"/>
    <property type="match status" value="1"/>
</dbReference>
<evidence type="ECO:0000256" key="2">
    <source>
        <dbReference type="ARBA" id="ARBA00004749"/>
    </source>
</evidence>
<sequence length="390" mass="42427">MTDTDITIIGGGIVGLTVARGLLDNTDFSVTLIDNKLDHNKSQPVDFDARVIALARRSVDELRGWGVTLPESVAIKHIEVTDKGAAGYCELAAQNFNLSAFGEVVALQRLGETLYASVQNSRLQRVAAEVTDITTQPDCQQLRLSDQATLKSKLVIVADGGSSPVSATLGFHYQQTAYQQTAIICNVKVSEKHQYKAFERFTANGPLAFLPFTSSTDDEVQNEYSVVWTIAEDQAEQLLSFSDKQFIDALQKAFGYRKGRILTVGKKDAFPLALRQADKLTRHRSVVVGNAAQTLHPIAGQGFNLGVRDAVTLVDALKSVTDPGEFDVLNAYQQARRADRSATIGITDSLVTLFSNQLLPLQTARNLGLLSMNVSHAIQALFVKQTTGLN</sequence>
<comment type="pathway">
    <text evidence="2">Cofactor biosynthesis; ubiquinone biosynthesis.</text>
</comment>
<keyword evidence="5" id="KW-0274">FAD</keyword>
<dbReference type="Proteomes" id="UP000709336">
    <property type="component" value="Unassembled WGS sequence"/>
</dbReference>
<dbReference type="NCBIfam" id="NF004356">
    <property type="entry name" value="PRK05732.1"/>
    <property type="match status" value="1"/>
</dbReference>
<dbReference type="PRINTS" id="PR00420">
    <property type="entry name" value="RNGMNOXGNASE"/>
</dbReference>
<keyword evidence="10" id="KW-1185">Reference proteome</keyword>
<evidence type="ECO:0000256" key="3">
    <source>
        <dbReference type="ARBA" id="ARBA00005349"/>
    </source>
</evidence>
<dbReference type="SUPFAM" id="SSF51905">
    <property type="entry name" value="FAD/NAD(P)-binding domain"/>
    <property type="match status" value="1"/>
</dbReference>
<dbReference type="Gene3D" id="3.50.50.60">
    <property type="entry name" value="FAD/NAD(P)-binding domain"/>
    <property type="match status" value="2"/>
</dbReference>